<dbReference type="EMBL" id="CP070872">
    <property type="protein sequence ID" value="QSE76913.1"/>
    <property type="molecule type" value="Genomic_DNA"/>
</dbReference>
<dbReference type="PANTHER" id="PTHR30185">
    <property type="entry name" value="CRYPTIC BETA-GLUCOSIDE BGL OPERON ANTITERMINATOR"/>
    <property type="match status" value="1"/>
</dbReference>
<dbReference type="PROSITE" id="PS51372">
    <property type="entry name" value="PRD_2"/>
    <property type="match status" value="1"/>
</dbReference>
<evidence type="ECO:0000256" key="3">
    <source>
        <dbReference type="ARBA" id="ARBA00023159"/>
    </source>
</evidence>
<evidence type="ECO:0000259" key="6">
    <source>
        <dbReference type="PROSITE" id="PS51372"/>
    </source>
</evidence>
<dbReference type="Gene3D" id="3.40.930.10">
    <property type="entry name" value="Mannitol-specific EII, Chain A"/>
    <property type="match status" value="1"/>
</dbReference>
<gene>
    <name evidence="7" type="ORF">JW886_01195</name>
</gene>
<dbReference type="InterPro" id="IPR011608">
    <property type="entry name" value="PRD"/>
</dbReference>
<dbReference type="GO" id="GO:0006355">
    <property type="term" value="P:regulation of DNA-templated transcription"/>
    <property type="evidence" value="ECO:0007669"/>
    <property type="project" value="InterPro"/>
</dbReference>
<dbReference type="RefSeq" id="WP_205872084.1">
    <property type="nucleotide sequence ID" value="NZ_CP070872.1"/>
</dbReference>
<sequence>MFVTSREQKLIQSFLRRERLTISEMMELTGTSRRTLYRDLEKLQQSLPEAIELKTSEEGYYLAGDLTELTRAHELVEYSVIERLYGELLLLIENRASILSLTEHFGVSQPTVTSDLRQIEQTLLESELVLEREHGLRIRGKEENIRSVLVSSLFNSSTIQEIISGTSTKNRVLEFLDSEKFVQAQKGFEQLELPSGMTDKIRVLMQLFLTVVLLRIEEGYSLELEKVRQPSKQALSFVNQLLTKLSVTNFRISEILYLASIYDVLYFGFGREILFMEKFDTDFSYKIRQLIAQVSSTLNIEFSKDDRLYGLLYAHLKGTDVLPALFSEKQNDFVKKIANDNAKIFQAVKKELTAVFKKRFSDVEFAFVTLHFVATLERSDLVLPLRAALVTSRGRISCEFLMSSLRKNFPFLRKIDLIQSSKSVDKNQYDVIFTTEKELDYLYVSRDLDQKNLDEIRHKLRIIQQNTNPSSSEEPQKSFVNLNELFKVGNKLLASFEVTAIKNRADLTDVVKQVVKDVNVKDSGSLVSLLKDRFEETHLAIPETQLALLHGVHSSVNAPLFKIYDLSQSIEVIAMNRQPLEVKRILLLLAPPEVPEDVAYLLGKISSSIIENKLYTSIYNSGNYDIVSELLRKIITDSIRTYGE</sequence>
<dbReference type="InterPro" id="IPR013196">
    <property type="entry name" value="HTH_11"/>
</dbReference>
<evidence type="ECO:0000313" key="7">
    <source>
        <dbReference type="EMBL" id="QSE76913.1"/>
    </source>
</evidence>
<organism evidence="7 8">
    <name type="scientific">Lactococcus taiwanensis</name>
    <dbReference type="NCBI Taxonomy" id="1151742"/>
    <lineage>
        <taxon>Bacteria</taxon>
        <taxon>Bacillati</taxon>
        <taxon>Bacillota</taxon>
        <taxon>Bacilli</taxon>
        <taxon>Lactobacillales</taxon>
        <taxon>Streptococcaceae</taxon>
        <taxon>Lactococcus</taxon>
    </lineage>
</organism>
<dbReference type="PROSITE" id="PS51094">
    <property type="entry name" value="PTS_EIIA_TYPE_2"/>
    <property type="match status" value="1"/>
</dbReference>
<dbReference type="InterPro" id="IPR050661">
    <property type="entry name" value="BglG_antiterminators"/>
</dbReference>
<dbReference type="InterPro" id="IPR007737">
    <property type="entry name" value="Mga_HTH"/>
</dbReference>
<dbReference type="InterPro" id="IPR016152">
    <property type="entry name" value="PTrfase/Anion_transptr"/>
</dbReference>
<dbReference type="SUPFAM" id="SSF55804">
    <property type="entry name" value="Phoshotransferase/anion transport protein"/>
    <property type="match status" value="1"/>
</dbReference>
<evidence type="ECO:0000256" key="2">
    <source>
        <dbReference type="ARBA" id="ARBA00023015"/>
    </source>
</evidence>
<name>A0AA45KGG8_9LACT</name>
<feature type="domain" description="PRD" evidence="6">
    <location>
        <begin position="278"/>
        <end position="382"/>
    </location>
</feature>
<dbReference type="PANTHER" id="PTHR30185:SF18">
    <property type="entry name" value="TRANSCRIPTIONAL REGULATOR MTLR"/>
    <property type="match status" value="1"/>
</dbReference>
<proteinExistence type="predicted"/>
<dbReference type="Pfam" id="PF05043">
    <property type="entry name" value="Mga"/>
    <property type="match status" value="1"/>
</dbReference>
<feature type="domain" description="PTS EIIA type-2" evidence="5">
    <location>
        <begin position="487"/>
        <end position="634"/>
    </location>
</feature>
<dbReference type="InterPro" id="IPR002178">
    <property type="entry name" value="PTS_EIIA_type-2_dom"/>
</dbReference>
<keyword evidence="3" id="KW-0010">Activator</keyword>
<protein>
    <submittedName>
        <fullName evidence="7">Transcription antiterminator</fullName>
    </submittedName>
</protein>
<dbReference type="InterPro" id="IPR036634">
    <property type="entry name" value="PRD_sf"/>
</dbReference>
<keyword evidence="2" id="KW-0805">Transcription regulation</keyword>
<accession>A0AA45KGG8</accession>
<keyword evidence="8" id="KW-1185">Reference proteome</keyword>
<dbReference type="Proteomes" id="UP000663608">
    <property type="component" value="Chromosome"/>
</dbReference>
<evidence type="ECO:0000256" key="4">
    <source>
        <dbReference type="ARBA" id="ARBA00023163"/>
    </source>
</evidence>
<dbReference type="AlphaFoldDB" id="A0AA45KGG8"/>
<keyword evidence="1" id="KW-0677">Repeat</keyword>
<evidence type="ECO:0000256" key="1">
    <source>
        <dbReference type="ARBA" id="ARBA00022737"/>
    </source>
</evidence>
<evidence type="ECO:0000259" key="5">
    <source>
        <dbReference type="PROSITE" id="PS51094"/>
    </source>
</evidence>
<evidence type="ECO:0000313" key="8">
    <source>
        <dbReference type="Proteomes" id="UP000663608"/>
    </source>
</evidence>
<dbReference type="Gene3D" id="1.10.10.10">
    <property type="entry name" value="Winged helix-like DNA-binding domain superfamily/Winged helix DNA-binding domain"/>
    <property type="match status" value="1"/>
</dbReference>
<dbReference type="Pfam" id="PF00874">
    <property type="entry name" value="PRD"/>
    <property type="match status" value="1"/>
</dbReference>
<reference evidence="7 8" key="1">
    <citation type="submission" date="2021-02" db="EMBL/GenBank/DDBJ databases">
        <title>Complete genome sequence of Lactococcus lactis strain K_LL004.</title>
        <authorList>
            <person name="Kim H.B."/>
        </authorList>
    </citation>
    <scope>NUCLEOTIDE SEQUENCE [LARGE SCALE GENOMIC DNA]</scope>
    <source>
        <strain evidence="7 8">K_LL004</strain>
    </source>
</reference>
<dbReference type="InterPro" id="IPR036388">
    <property type="entry name" value="WH-like_DNA-bd_sf"/>
</dbReference>
<dbReference type="Pfam" id="PF08279">
    <property type="entry name" value="HTH_11"/>
    <property type="match status" value="1"/>
</dbReference>
<dbReference type="KEGG" id="lti:JW886_01195"/>
<keyword evidence="4" id="KW-0804">Transcription</keyword>
<dbReference type="SUPFAM" id="SSF63520">
    <property type="entry name" value="PTS-regulatory domain, PRD"/>
    <property type="match status" value="1"/>
</dbReference>